<dbReference type="InterPro" id="IPR040980">
    <property type="entry name" value="SWI2_SNF2"/>
</dbReference>
<dbReference type="SUPFAM" id="SSF52540">
    <property type="entry name" value="P-loop containing nucleoside triphosphate hydrolases"/>
    <property type="match status" value="2"/>
</dbReference>
<dbReference type="Pfam" id="PF04313">
    <property type="entry name" value="HSDR_N"/>
    <property type="match status" value="1"/>
</dbReference>
<dbReference type="InterPro" id="IPR027417">
    <property type="entry name" value="P-loop_NTPase"/>
</dbReference>
<dbReference type="AlphaFoldDB" id="C7RQC6"/>
<dbReference type="GO" id="GO:0003677">
    <property type="term" value="F:DNA binding"/>
    <property type="evidence" value="ECO:0007669"/>
    <property type="project" value="UniProtKB-KW"/>
</dbReference>
<dbReference type="eggNOG" id="COG0610">
    <property type="taxonomic scope" value="Bacteria"/>
</dbReference>
<dbReference type="Gene3D" id="3.90.1570.50">
    <property type="match status" value="1"/>
</dbReference>
<feature type="region of interest" description="Disordered" evidence="1">
    <location>
        <begin position="445"/>
        <end position="468"/>
    </location>
</feature>
<dbReference type="EMBL" id="CP001715">
    <property type="protein sequence ID" value="ACV37533.1"/>
    <property type="molecule type" value="Genomic_DNA"/>
</dbReference>
<dbReference type="InterPro" id="IPR055180">
    <property type="entry name" value="HsdR_RecA-like_helicase_dom_2"/>
</dbReference>
<proteinExistence type="predicted"/>
<dbReference type="Pfam" id="PF22679">
    <property type="entry name" value="T1R_D3-like"/>
    <property type="match status" value="1"/>
</dbReference>
<dbReference type="GO" id="GO:0009035">
    <property type="term" value="F:type I site-specific deoxyribonuclease activity"/>
    <property type="evidence" value="ECO:0007669"/>
    <property type="project" value="UniProtKB-EC"/>
</dbReference>
<feature type="compositionally biased region" description="Acidic residues" evidence="1">
    <location>
        <begin position="459"/>
        <end position="468"/>
    </location>
</feature>
<dbReference type="REBASE" id="21876">
    <property type="entry name" value="AphORF4292P"/>
</dbReference>
<organism evidence="3">
    <name type="scientific">Accumulibacter regalis</name>
    <dbReference type="NCBI Taxonomy" id="522306"/>
    <lineage>
        <taxon>Bacteria</taxon>
        <taxon>Pseudomonadati</taxon>
        <taxon>Pseudomonadota</taxon>
        <taxon>Betaproteobacteria</taxon>
        <taxon>Candidatus Accumulibacter</taxon>
    </lineage>
</organism>
<dbReference type="InterPro" id="IPR007409">
    <property type="entry name" value="Restrct_endonuc_type1_HsdR_N"/>
</dbReference>
<gene>
    <name evidence="3" type="ordered locus">CAP2UW1_4297</name>
</gene>
<dbReference type="PROSITE" id="PS51192">
    <property type="entry name" value="HELICASE_ATP_BIND_1"/>
    <property type="match status" value="1"/>
</dbReference>
<dbReference type="Pfam" id="PF18766">
    <property type="entry name" value="SWI2_SNF2"/>
    <property type="match status" value="1"/>
</dbReference>
<dbReference type="PANTHER" id="PTHR42927">
    <property type="entry name" value="HELICASE SUPERFAMILY 1 AND 2 DOMAIN-CONTAINING PROTEIN"/>
    <property type="match status" value="1"/>
</dbReference>
<reference evidence="3" key="2">
    <citation type="submission" date="2009-09" db="EMBL/GenBank/DDBJ databases">
        <title>Complete sequence of chromosome of Candidatus Accumulibacter phosphatis clade IIA str. UW-1.</title>
        <authorList>
            <consortium name="US DOE Joint Genome Institute"/>
            <person name="Martin H.G."/>
            <person name="Ivanova N."/>
            <person name="Kunin V."/>
            <person name="Warnecke F."/>
            <person name="Barry K."/>
            <person name="He S."/>
            <person name="Salamov A."/>
            <person name="Szeto E."/>
            <person name="Dalin E."/>
            <person name="Pangilinan J.L."/>
            <person name="Lapidus A."/>
            <person name="Lowry S."/>
            <person name="Kyrpides N.C."/>
            <person name="McMahon K.D."/>
            <person name="Hugenholtz P."/>
        </authorList>
    </citation>
    <scope>NUCLEOTIDE SEQUENCE [LARGE SCALE GENOMIC DNA]</scope>
    <source>
        <strain evidence="3">UW-1</strain>
    </source>
</reference>
<dbReference type="Gene3D" id="3.40.50.300">
    <property type="entry name" value="P-loop containing nucleotide triphosphate hydrolases"/>
    <property type="match status" value="3"/>
</dbReference>
<name>C7RQC6_ACCRE</name>
<dbReference type="STRING" id="522306.CAP2UW1_4297"/>
<dbReference type="KEGG" id="app:CAP2UW1_4297"/>
<accession>C7RQC6</accession>
<dbReference type="CDD" id="cd22332">
    <property type="entry name" value="HsdR_N"/>
    <property type="match status" value="1"/>
</dbReference>
<dbReference type="OrthoDB" id="9758243at2"/>
<dbReference type="InterPro" id="IPR014001">
    <property type="entry name" value="Helicase_ATP-bd"/>
</dbReference>
<protein>
    <recommendedName>
        <fullName evidence="2">Helicase ATP-binding domain-containing protein</fullName>
    </recommendedName>
</protein>
<dbReference type="HOGENOM" id="CLU_010804_0_0_4"/>
<dbReference type="GO" id="GO:0009307">
    <property type="term" value="P:DNA restriction-modification system"/>
    <property type="evidence" value="ECO:0007669"/>
    <property type="project" value="UniProtKB-KW"/>
</dbReference>
<evidence type="ECO:0000259" key="2">
    <source>
        <dbReference type="PROSITE" id="PS51192"/>
    </source>
</evidence>
<sequence length="1011" mass="113181">MTTTDTSEKGLETLIMRHMTGVDGLAVTPNSVARPQAPYGGTGYIAGSARDYDRAHALDVPQLFAFLRATQPDVFKKLALADANDARDINRLKFLARLSAEIGKRGVIDVLRKGVAHGPLHFDLFYGTPSKGNARAEARHAQNRFSITRQLAYRIDETRRALDLCLFINGLPIATFELKNSLTKQTVEDAVEQYRRDRSPRERLFEFGRCVVHFAVDESGVQMCTELRGRGSWFLPFNKGYHDGAGNPPNPHGLKADYLWKEVLTPAGLTDILENYAQIVEEKDPRTGRKKRRQVWPRYHQLGVVRQALADVRAHGAGKRYLIQHSAGSGKSNSIAWLAHQLIGLQRDGDQAKGTNREVFDSVIVVTDRRLLDDQIQTTIKQFMQVGATVGHAERSGDLRRFIEQGRKIIISTVQKFPFILDEIATESGRTFAIIIDEAHSSQGGKTSAAMSQALGAPGEDEDAGPDPEDTVNAALEKRMAARKMLANASYFAFTATPKNKTLEMFGEPLPPDAEGRVRHRPFHSYTMKQAVEEGFILDVLKAYTPVDSYYKLVRKSEDDPEFDTRKANRKLRRYVESHEHAIRLKAEIMVDHFHAQVLAAGKIGGQARAMVITSGIERAIQYFHAFQAYLRERKSPYQAIVAFSGEHEYGGAKVSEASLNGFASGDIARKIQTDPYRFLICADKFQTGYDEPLLHTMYVDKLLAGIKAVQTLSRLNRGHPQKHDCFVLDFQNNSEAITYAFQDYYRTTLLADETDPNKLHDLKAALDAAQVYSPEQVRQVVTMFLDGADRDKLDPILDACVAVYVDALDEDGQVDFKGKARVFCRTYAFLSSVIPYSNAEWEKLSIFLDLLTPKLPAPLDEDLARGILDAIDMDSYRVEKKAAMNIALADTDAEIEPVPTSARGHQPEPEMDRLSNILKTFNEQFATTFVDSDRIFKHIRDDIAPKVAADAAFQNAKANTPHTARLAHEQALGKAAQGSMKDFTQFYKQFVENESFKRFVSDMVFAITNP</sequence>
<feature type="domain" description="Helicase ATP-binding" evidence="2">
    <location>
        <begin position="312"/>
        <end position="516"/>
    </location>
</feature>
<reference evidence="3" key="1">
    <citation type="submission" date="2009-08" db="EMBL/GenBank/DDBJ databases">
        <authorList>
            <consortium name="US DOE Joint Genome Institute"/>
            <person name="Lucas S."/>
            <person name="Copeland A."/>
            <person name="Lapidus A."/>
            <person name="Glavina del Rio T."/>
            <person name="Dalin E."/>
            <person name="Tice H."/>
            <person name="Bruce D."/>
            <person name="Barry K."/>
            <person name="Pitluck S."/>
            <person name="Lowry S."/>
            <person name="Larimer F."/>
            <person name="Land M."/>
            <person name="Hauser L."/>
            <person name="Kyrpides N."/>
            <person name="Ivanova N."/>
            <person name="McMahon K.D."/>
            <person name="Hugenholtz P."/>
        </authorList>
    </citation>
    <scope>NUCLEOTIDE SEQUENCE</scope>
    <source>
        <strain evidence="3">UW-1</strain>
    </source>
</reference>
<dbReference type="PANTHER" id="PTHR42927:SF1">
    <property type="entry name" value="HELICASE SUPERFAMILY 1 AND 2 DOMAIN-CONTAINING PROTEIN"/>
    <property type="match status" value="1"/>
</dbReference>
<dbReference type="SMART" id="SM00487">
    <property type="entry name" value="DEXDc"/>
    <property type="match status" value="1"/>
</dbReference>
<dbReference type="GO" id="GO:0005524">
    <property type="term" value="F:ATP binding"/>
    <property type="evidence" value="ECO:0007669"/>
    <property type="project" value="UniProtKB-KW"/>
</dbReference>
<evidence type="ECO:0000256" key="1">
    <source>
        <dbReference type="SAM" id="MobiDB-lite"/>
    </source>
</evidence>
<evidence type="ECO:0000313" key="3">
    <source>
        <dbReference type="EMBL" id="ACV37533.1"/>
    </source>
</evidence>